<sequence length="323" mass="35257">MASPHISVPSHAFGLVHVKVRHTSRFTIVGNHLAQHRALSLIAIGLAVYLQSLPEGASVGIKAIASRFPESEMRVARAMRELETYGYLGRTRERLPDGRIVPRTTSYNFPEAEPEAVRETVREAVRETPAPPPVPEPEAEPVPVWEPDFEPEPEEPDDEPEHDGPEHDGPEQTPEAAPSPEPAPVPDPDPEPRPVQPTPLPSRHRPAADLLARLRLHDPRLLLSARDIERLAPGLTAWLDNGAHPDAALRTLSACLPEPLHSPAALLAHRLTVLLPPPLPATRAAAPTPDDWVDCDGCDRVFRAPEPGLCRDCRLEAESLPAA</sequence>
<evidence type="ECO:0000313" key="3">
    <source>
        <dbReference type="Proteomes" id="UP000217676"/>
    </source>
</evidence>
<reference evidence="2 3" key="1">
    <citation type="journal article" date="2016" name="Genome Announc.">
        <title>Complete Genome Sequence of Thiostrepton-Producing Streptomyces laurentii ATCC 31255.</title>
        <authorList>
            <person name="Doi K."/>
            <person name="Fujino Y."/>
            <person name="Nagayoshi Y."/>
            <person name="Ohshima T."/>
            <person name="Ogata S."/>
        </authorList>
    </citation>
    <scope>NUCLEOTIDE SEQUENCE [LARGE SCALE GENOMIC DNA]</scope>
    <source>
        <strain evidence="2 3">ATCC 31255</strain>
    </source>
</reference>
<evidence type="ECO:0008006" key="4">
    <source>
        <dbReference type="Google" id="ProtNLM"/>
    </source>
</evidence>
<evidence type="ECO:0000256" key="1">
    <source>
        <dbReference type="SAM" id="MobiDB-lite"/>
    </source>
</evidence>
<feature type="region of interest" description="Disordered" evidence="1">
    <location>
        <begin position="101"/>
        <end position="204"/>
    </location>
</feature>
<name>A0A160P0J9_STRLU</name>
<dbReference type="KEGG" id="slau:SLA_3161"/>
<feature type="compositionally biased region" description="Pro residues" evidence="1">
    <location>
        <begin position="177"/>
        <end position="200"/>
    </location>
</feature>
<proteinExistence type="predicted"/>
<organism evidence="2 3">
    <name type="scientific">Streptomyces laurentii</name>
    <dbReference type="NCBI Taxonomy" id="39478"/>
    <lineage>
        <taxon>Bacteria</taxon>
        <taxon>Bacillati</taxon>
        <taxon>Actinomycetota</taxon>
        <taxon>Actinomycetes</taxon>
        <taxon>Kitasatosporales</taxon>
        <taxon>Streptomycetaceae</taxon>
        <taxon>Streptomyces</taxon>
    </lineage>
</organism>
<dbReference type="AlphaFoldDB" id="A0A160P0J9"/>
<accession>A0A160P0J9</accession>
<gene>
    <name evidence="2" type="ORF">SLA_3161</name>
</gene>
<dbReference type="Proteomes" id="UP000217676">
    <property type="component" value="Chromosome"/>
</dbReference>
<feature type="compositionally biased region" description="Acidic residues" evidence="1">
    <location>
        <begin position="147"/>
        <end position="161"/>
    </location>
</feature>
<feature type="compositionally biased region" description="Basic and acidic residues" evidence="1">
    <location>
        <begin position="115"/>
        <end position="126"/>
    </location>
</feature>
<keyword evidence="3" id="KW-1185">Reference proteome</keyword>
<protein>
    <recommendedName>
        <fullName evidence="4">Helix-turn-helix domain-containing protein</fullName>
    </recommendedName>
</protein>
<dbReference type="EMBL" id="AP017424">
    <property type="protein sequence ID" value="BAU84075.1"/>
    <property type="molecule type" value="Genomic_DNA"/>
</dbReference>
<evidence type="ECO:0000313" key="2">
    <source>
        <dbReference type="EMBL" id="BAU84075.1"/>
    </source>
</evidence>